<name>A0A9D4B790_9SAUR</name>
<organism evidence="2 3">
    <name type="scientific">Mauremys mutica</name>
    <name type="common">yellowpond turtle</name>
    <dbReference type="NCBI Taxonomy" id="74926"/>
    <lineage>
        <taxon>Eukaryota</taxon>
        <taxon>Metazoa</taxon>
        <taxon>Chordata</taxon>
        <taxon>Craniata</taxon>
        <taxon>Vertebrata</taxon>
        <taxon>Euteleostomi</taxon>
        <taxon>Archelosauria</taxon>
        <taxon>Testudinata</taxon>
        <taxon>Testudines</taxon>
        <taxon>Cryptodira</taxon>
        <taxon>Durocryptodira</taxon>
        <taxon>Testudinoidea</taxon>
        <taxon>Geoemydidae</taxon>
        <taxon>Geoemydinae</taxon>
        <taxon>Mauremys</taxon>
    </lineage>
</organism>
<comment type="caution">
    <text evidence="2">The sequence shown here is derived from an EMBL/GenBank/DDBJ whole genome shotgun (WGS) entry which is preliminary data.</text>
</comment>
<keyword evidence="1" id="KW-0472">Membrane</keyword>
<keyword evidence="1" id="KW-1133">Transmembrane helix</keyword>
<gene>
    <name evidence="2" type="ORF">KIL84_004793</name>
</gene>
<accession>A0A9D4B790</accession>
<feature type="non-terminal residue" evidence="2">
    <location>
        <position position="132"/>
    </location>
</feature>
<evidence type="ECO:0000313" key="2">
    <source>
        <dbReference type="EMBL" id="KAH1183301.1"/>
    </source>
</evidence>
<feature type="transmembrane region" description="Helical" evidence="1">
    <location>
        <begin position="39"/>
        <end position="60"/>
    </location>
</feature>
<sequence length="132" mass="14913">SFKYLPNMTTTASFEYSPNMTTTAPLPHPTIINSNVNDWIYIPILILVGLTFIIAATILLKKCRRGHCGSCWGSRDPERTPLLEENDNLQTAQDWRRTCIYTGTKYTFLPGLRNHCVNTATKPESIHSLLLS</sequence>
<dbReference type="EMBL" id="JAHDVG010000466">
    <property type="protein sequence ID" value="KAH1183301.1"/>
    <property type="molecule type" value="Genomic_DNA"/>
</dbReference>
<evidence type="ECO:0000256" key="1">
    <source>
        <dbReference type="SAM" id="Phobius"/>
    </source>
</evidence>
<dbReference type="AlphaFoldDB" id="A0A9D4B790"/>
<proteinExistence type="predicted"/>
<reference evidence="2" key="1">
    <citation type="submission" date="2021-09" db="EMBL/GenBank/DDBJ databases">
        <title>The genome of Mauremys mutica provides insights into the evolution of semi-aquatic lifestyle.</title>
        <authorList>
            <person name="Gong S."/>
            <person name="Gao Y."/>
        </authorList>
    </citation>
    <scope>NUCLEOTIDE SEQUENCE</scope>
    <source>
        <strain evidence="2">MM-2020</strain>
        <tissue evidence="2">Muscle</tissue>
    </source>
</reference>
<keyword evidence="1" id="KW-0812">Transmembrane</keyword>
<keyword evidence="3" id="KW-1185">Reference proteome</keyword>
<evidence type="ECO:0000313" key="3">
    <source>
        <dbReference type="Proteomes" id="UP000827986"/>
    </source>
</evidence>
<dbReference type="Proteomes" id="UP000827986">
    <property type="component" value="Unassembled WGS sequence"/>
</dbReference>
<protein>
    <submittedName>
        <fullName evidence="2">Uncharacterized protein</fullName>
    </submittedName>
</protein>